<reference evidence="1 2" key="1">
    <citation type="submission" date="2020-02" db="EMBL/GenBank/DDBJ databases">
        <authorList>
            <person name="Ferguson B K."/>
        </authorList>
    </citation>
    <scope>NUCLEOTIDE SEQUENCE [LARGE SCALE GENOMIC DNA]</scope>
</reference>
<dbReference type="Proteomes" id="UP000479190">
    <property type="component" value="Unassembled WGS sequence"/>
</dbReference>
<dbReference type="AlphaFoldDB" id="A0A6H5I2K3"/>
<accession>A0A6H5I2K3</accession>
<protein>
    <submittedName>
        <fullName evidence="1">Uncharacterized protein</fullName>
    </submittedName>
</protein>
<dbReference type="EMBL" id="CADCXV010000502">
    <property type="protein sequence ID" value="CAB0030566.1"/>
    <property type="molecule type" value="Genomic_DNA"/>
</dbReference>
<name>A0A6H5I2K3_9HYME</name>
<proteinExistence type="predicted"/>
<organism evidence="1 2">
    <name type="scientific">Trichogramma brassicae</name>
    <dbReference type="NCBI Taxonomy" id="86971"/>
    <lineage>
        <taxon>Eukaryota</taxon>
        <taxon>Metazoa</taxon>
        <taxon>Ecdysozoa</taxon>
        <taxon>Arthropoda</taxon>
        <taxon>Hexapoda</taxon>
        <taxon>Insecta</taxon>
        <taxon>Pterygota</taxon>
        <taxon>Neoptera</taxon>
        <taxon>Endopterygota</taxon>
        <taxon>Hymenoptera</taxon>
        <taxon>Apocrita</taxon>
        <taxon>Proctotrupomorpha</taxon>
        <taxon>Chalcidoidea</taxon>
        <taxon>Trichogrammatidae</taxon>
        <taxon>Trichogramma</taxon>
    </lineage>
</organism>
<gene>
    <name evidence="1" type="ORF">TBRA_LOCUS2564</name>
</gene>
<evidence type="ECO:0000313" key="1">
    <source>
        <dbReference type="EMBL" id="CAB0030566.1"/>
    </source>
</evidence>
<keyword evidence="2" id="KW-1185">Reference proteome</keyword>
<sequence>MSTRAIVRYISALSPKRRAALNLPNLMIQIQASDIFFELETTVAAIMMHIVKFSPFSMEEAALCTVRCREKCCRPKNEVETNHVLFKNTMKNENPEHLSPLGPIPLNFQGLKVGFSCYEDILDDFAVAHSYINAHNRRREIESRDLVRRSSRKVVDREARDKKKPLLHAQDFSAANPRIFLLPLKKEKKRSKGAIYTHTHTAARNNLKVISRVRTRQLRGCRRHRRRRLTLCRARAPAVHRKLHMPSGSSQLPVGRRAYHDRFDISIICFGIMNNLPRVGSYFCPRRLWAEAQRIDPRTIAQPLGQHGGHWRDT</sequence>
<evidence type="ECO:0000313" key="2">
    <source>
        <dbReference type="Proteomes" id="UP000479190"/>
    </source>
</evidence>